<dbReference type="InterPro" id="IPR025280">
    <property type="entry name" value="SNIPE"/>
</dbReference>
<keyword evidence="1" id="KW-0175">Coiled coil</keyword>
<evidence type="ECO:0000259" key="2">
    <source>
        <dbReference type="SMART" id="SM00974"/>
    </source>
</evidence>
<dbReference type="EMBL" id="JAMWYK010000002">
    <property type="protein sequence ID" value="MCO0831952.1"/>
    <property type="molecule type" value="Genomic_DNA"/>
</dbReference>
<name>A0ABT0ZPP9_9LACO</name>
<keyword evidence="4" id="KW-1185">Reference proteome</keyword>
<evidence type="ECO:0000313" key="4">
    <source>
        <dbReference type="Proteomes" id="UP001523234"/>
    </source>
</evidence>
<evidence type="ECO:0000313" key="3">
    <source>
        <dbReference type="EMBL" id="MCO0831952.1"/>
    </source>
</evidence>
<feature type="coiled-coil region" evidence="1">
    <location>
        <begin position="9"/>
        <end position="61"/>
    </location>
</feature>
<dbReference type="InterPro" id="IPR018306">
    <property type="entry name" value="Phage_T5_Orf172_DNA-bd"/>
</dbReference>
<dbReference type="RefSeq" id="WP_252442682.1">
    <property type="nucleotide sequence ID" value="NZ_JAMWYK010000002.1"/>
</dbReference>
<dbReference type="Proteomes" id="UP001523234">
    <property type="component" value="Unassembled WGS sequence"/>
</dbReference>
<gene>
    <name evidence="3" type="ORF">NFX39_02425</name>
</gene>
<organism evidence="3 4">
    <name type="scientific">Fructobacillus apis</name>
    <dbReference type="NCBI Taxonomy" id="2935017"/>
    <lineage>
        <taxon>Bacteria</taxon>
        <taxon>Bacillati</taxon>
        <taxon>Bacillota</taxon>
        <taxon>Bacilli</taxon>
        <taxon>Lactobacillales</taxon>
        <taxon>Lactobacillaceae</taxon>
        <taxon>Fructobacillus</taxon>
    </lineage>
</organism>
<reference evidence="3 4" key="1">
    <citation type="submission" date="2022-06" db="EMBL/GenBank/DDBJ databases">
        <title>Fructobacillus taiwanensis sp. nov., isolated from the honeybee.</title>
        <authorList>
            <person name="Chen Y.-S."/>
            <person name="Wang L.-T."/>
            <person name="Lee Y.-S."/>
            <person name="Chang Y.-C."/>
            <person name="Wu H.-C."/>
            <person name="Liao C.-Y."/>
            <person name="Chen W.-H."/>
            <person name="Deng J.-N."/>
            <person name="Wang Y.-H."/>
        </authorList>
    </citation>
    <scope>NUCLEOTIDE SEQUENCE [LARGE SCALE GENOMIC DNA]</scope>
    <source>
        <strain evidence="3 4">W13</strain>
    </source>
</reference>
<comment type="caution">
    <text evidence="3">The sequence shown here is derived from an EMBL/GenBank/DDBJ whole genome shotgun (WGS) entry which is preliminary data.</text>
</comment>
<dbReference type="SMART" id="SM00974">
    <property type="entry name" value="T5orf172"/>
    <property type="match status" value="1"/>
</dbReference>
<sequence length="400" mass="46680">MGLFNRKKDEQLEKKIEILENKITSKKEKLDKIINDKSNQINELDKKIDEATKELSSLQSDIELGFYQPTYQFIDSLVLKEKLKNITDSEKQLVKEKSAFLITETYTFNGSISKGRAMQNKSGSAIIRAFNGEATGIINKVNANNYNKKIESLKKSYEKLNNLFEKSSFVKISVPYLNLKLDELTLSVEYALKKQEEKDILKEQRQREIEEKKLQKEVENQQKIIQKERTQYQNALSKLEEQEYSEDIEEQINNLKSKLKQLDDDAKELDYRISNSKAGYVYIISNVGSFGKDVYKIGVTRRLTPMDRIDELGSASVPFKFDVHALIFSEDAFQLESELHQEFTDNRVNHINNRKEYFNVSLDDIKKFIQDKKNITIEWHDTPENSEFELSQRSMSKTNN</sequence>
<evidence type="ECO:0000256" key="1">
    <source>
        <dbReference type="SAM" id="Coils"/>
    </source>
</evidence>
<proteinExistence type="predicted"/>
<dbReference type="Pfam" id="PF13455">
    <property type="entry name" value="MUG113"/>
    <property type="match status" value="1"/>
</dbReference>
<feature type="coiled-coil region" evidence="1">
    <location>
        <begin position="191"/>
        <end position="272"/>
    </location>
</feature>
<dbReference type="Pfam" id="PF13250">
    <property type="entry name" value="SNIPE"/>
    <property type="match status" value="1"/>
</dbReference>
<feature type="domain" description="Bacteriophage T5 Orf172 DNA-binding" evidence="2">
    <location>
        <begin position="289"/>
        <end position="372"/>
    </location>
</feature>
<protein>
    <submittedName>
        <fullName evidence="3">DUF4041 domain-containing protein</fullName>
    </submittedName>
</protein>
<accession>A0ABT0ZPP9</accession>